<feature type="domain" description="PAS" evidence="1">
    <location>
        <begin position="116"/>
        <end position="186"/>
    </location>
</feature>
<dbReference type="SMART" id="SM01012">
    <property type="entry name" value="ANTAR"/>
    <property type="match status" value="1"/>
</dbReference>
<protein>
    <recommendedName>
        <fullName evidence="5">PAS domain S-box protein</fullName>
    </recommendedName>
</protein>
<feature type="domain" description="PAS" evidence="1">
    <location>
        <begin position="12"/>
        <end position="74"/>
    </location>
</feature>
<dbReference type="PROSITE" id="PS50921">
    <property type="entry name" value="ANTAR"/>
    <property type="match status" value="1"/>
</dbReference>
<feature type="domain" description="ANTAR" evidence="2">
    <location>
        <begin position="234"/>
        <end position="295"/>
    </location>
</feature>
<dbReference type="InterPro" id="IPR005561">
    <property type="entry name" value="ANTAR"/>
</dbReference>
<sequence length="307" mass="32704">MSNAIIPAAEQLAALGQAVVTTDTEGLVIGWNPAAEELFGWTAEEALGRDIQTLCVPEIAQDVSVEIMEALRAGVPWSGEFPVRRKDGTLVPALVTDAGIYHDGELIGIVGVTTDLGAALRPLLERSADATLVLRSDGLVTYASPAVELLFGWRETDVVGSSLVSLLHPDDRSLVAGFFEDATRQPGARPAHELRVRRGEGWAWAEVALTNFLDDPLVRGVVCNLRRSLAHSTDESAEERVAALETALRSRLVVEQAKGYLAGRDGISLEAAFERLRDHARAQHLSLHAVAGRVVAGDLALAGAGAE</sequence>
<dbReference type="EMBL" id="BAAAQR010000001">
    <property type="protein sequence ID" value="GAA2138614.1"/>
    <property type="molecule type" value="Genomic_DNA"/>
</dbReference>
<evidence type="ECO:0000259" key="1">
    <source>
        <dbReference type="PROSITE" id="PS50112"/>
    </source>
</evidence>
<name>A0ABN2Z925_9ACTN</name>
<dbReference type="PANTHER" id="PTHR44757">
    <property type="entry name" value="DIGUANYLATE CYCLASE DGCP"/>
    <property type="match status" value="1"/>
</dbReference>
<dbReference type="NCBIfam" id="TIGR00229">
    <property type="entry name" value="sensory_box"/>
    <property type="match status" value="2"/>
</dbReference>
<evidence type="ECO:0000313" key="3">
    <source>
        <dbReference type="EMBL" id="GAA2138614.1"/>
    </source>
</evidence>
<evidence type="ECO:0008006" key="5">
    <source>
        <dbReference type="Google" id="ProtNLM"/>
    </source>
</evidence>
<dbReference type="SUPFAM" id="SSF52172">
    <property type="entry name" value="CheY-like"/>
    <property type="match status" value="1"/>
</dbReference>
<dbReference type="Gene3D" id="3.30.450.20">
    <property type="entry name" value="PAS domain"/>
    <property type="match status" value="2"/>
</dbReference>
<dbReference type="PROSITE" id="PS50112">
    <property type="entry name" value="PAS"/>
    <property type="match status" value="2"/>
</dbReference>
<dbReference type="RefSeq" id="WP_344147547.1">
    <property type="nucleotide sequence ID" value="NZ_BAAAQR010000001.1"/>
</dbReference>
<dbReference type="Pfam" id="PF00989">
    <property type="entry name" value="PAS"/>
    <property type="match status" value="2"/>
</dbReference>
<keyword evidence="4" id="KW-1185">Reference proteome</keyword>
<dbReference type="InterPro" id="IPR052155">
    <property type="entry name" value="Biofilm_reg_signaling"/>
</dbReference>
<evidence type="ECO:0000259" key="2">
    <source>
        <dbReference type="PROSITE" id="PS50921"/>
    </source>
</evidence>
<dbReference type="Pfam" id="PF03861">
    <property type="entry name" value="ANTAR"/>
    <property type="match status" value="1"/>
</dbReference>
<proteinExistence type="predicted"/>
<reference evidence="3 4" key="1">
    <citation type="journal article" date="2019" name="Int. J. Syst. Evol. Microbiol.">
        <title>The Global Catalogue of Microorganisms (GCM) 10K type strain sequencing project: providing services to taxonomists for standard genome sequencing and annotation.</title>
        <authorList>
            <consortium name="The Broad Institute Genomics Platform"/>
            <consortium name="The Broad Institute Genome Sequencing Center for Infectious Disease"/>
            <person name="Wu L."/>
            <person name="Ma J."/>
        </authorList>
    </citation>
    <scope>NUCLEOTIDE SEQUENCE [LARGE SCALE GENOMIC DNA]</scope>
    <source>
        <strain evidence="3 4">JCM 16022</strain>
    </source>
</reference>
<dbReference type="InterPro" id="IPR036388">
    <property type="entry name" value="WH-like_DNA-bd_sf"/>
</dbReference>
<comment type="caution">
    <text evidence="3">The sequence shown here is derived from an EMBL/GenBank/DDBJ whole genome shotgun (WGS) entry which is preliminary data.</text>
</comment>
<dbReference type="InterPro" id="IPR013767">
    <property type="entry name" value="PAS_fold"/>
</dbReference>
<dbReference type="Gene3D" id="1.10.10.10">
    <property type="entry name" value="Winged helix-like DNA-binding domain superfamily/Winged helix DNA-binding domain"/>
    <property type="match status" value="1"/>
</dbReference>
<dbReference type="InterPro" id="IPR000014">
    <property type="entry name" value="PAS"/>
</dbReference>
<dbReference type="CDD" id="cd00130">
    <property type="entry name" value="PAS"/>
    <property type="match status" value="2"/>
</dbReference>
<dbReference type="SUPFAM" id="SSF55785">
    <property type="entry name" value="PYP-like sensor domain (PAS domain)"/>
    <property type="match status" value="2"/>
</dbReference>
<evidence type="ECO:0000313" key="4">
    <source>
        <dbReference type="Proteomes" id="UP001501771"/>
    </source>
</evidence>
<organism evidence="3 4">
    <name type="scientific">Nocardioides koreensis</name>
    <dbReference type="NCBI Taxonomy" id="433651"/>
    <lineage>
        <taxon>Bacteria</taxon>
        <taxon>Bacillati</taxon>
        <taxon>Actinomycetota</taxon>
        <taxon>Actinomycetes</taxon>
        <taxon>Propionibacteriales</taxon>
        <taxon>Nocardioidaceae</taxon>
        <taxon>Nocardioides</taxon>
    </lineage>
</organism>
<gene>
    <name evidence="3" type="ORF">GCM10009844_06750</name>
</gene>
<dbReference type="InterPro" id="IPR011006">
    <property type="entry name" value="CheY-like_superfamily"/>
</dbReference>
<dbReference type="InterPro" id="IPR035965">
    <property type="entry name" value="PAS-like_dom_sf"/>
</dbReference>
<accession>A0ABN2Z925</accession>
<dbReference type="PANTHER" id="PTHR44757:SF2">
    <property type="entry name" value="BIOFILM ARCHITECTURE MAINTENANCE PROTEIN MBAA"/>
    <property type="match status" value="1"/>
</dbReference>
<dbReference type="SMART" id="SM00091">
    <property type="entry name" value="PAS"/>
    <property type="match status" value="2"/>
</dbReference>
<dbReference type="Proteomes" id="UP001501771">
    <property type="component" value="Unassembled WGS sequence"/>
</dbReference>